<feature type="domain" description="HTH tetR-type" evidence="4">
    <location>
        <begin position="21"/>
        <end position="81"/>
    </location>
</feature>
<dbReference type="PANTHER" id="PTHR30055:SF226">
    <property type="entry name" value="HTH-TYPE TRANSCRIPTIONAL REGULATOR PKSA"/>
    <property type="match status" value="1"/>
</dbReference>
<feature type="DNA-binding region" description="H-T-H motif" evidence="2">
    <location>
        <begin position="44"/>
        <end position="63"/>
    </location>
</feature>
<sequence length="210" mass="24518">MIKELHKASTMRRQPKQARSQERVHHILDVAEQLFIELGYEQTTTRAIATRAAIPVGSLYQFFPDKEALVRALANRYFQQEYQIFVQLHTELAKADIATYVERMVNAFEDFAQQHPGYRAVLGQLIDLMTLTDASKFNEYDQQILVELADFFSRRNPRLDATQSRLIATTVFKVSNELLWLSFTREPLKRKQLVKETKILITAYLQTYQT</sequence>
<feature type="region of interest" description="Disordered" evidence="3">
    <location>
        <begin position="1"/>
        <end position="21"/>
    </location>
</feature>
<evidence type="ECO:0000313" key="6">
    <source>
        <dbReference type="Proteomes" id="UP000623440"/>
    </source>
</evidence>
<dbReference type="InterPro" id="IPR050109">
    <property type="entry name" value="HTH-type_TetR-like_transc_reg"/>
</dbReference>
<reference evidence="5 6" key="1">
    <citation type="journal article" date="2020" name="ISME J.">
        <title>Comparative genomics reveals insights into cyanobacterial evolution and habitat adaptation.</title>
        <authorList>
            <person name="Chen M.Y."/>
            <person name="Teng W.K."/>
            <person name="Zhao L."/>
            <person name="Hu C.X."/>
            <person name="Zhou Y.K."/>
            <person name="Han B.P."/>
            <person name="Song L.R."/>
            <person name="Shu W.S."/>
        </authorList>
    </citation>
    <scope>NUCLEOTIDE SEQUENCE [LARGE SCALE GENOMIC DNA]</scope>
    <source>
        <strain evidence="5 6">FACHB-838</strain>
    </source>
</reference>
<dbReference type="PROSITE" id="PS50977">
    <property type="entry name" value="HTH_TETR_2"/>
    <property type="match status" value="1"/>
</dbReference>
<organism evidence="5 6">
    <name type="scientific">Nostoc flagelliforme FACHB-838</name>
    <dbReference type="NCBI Taxonomy" id="2692904"/>
    <lineage>
        <taxon>Bacteria</taxon>
        <taxon>Bacillati</taxon>
        <taxon>Cyanobacteriota</taxon>
        <taxon>Cyanophyceae</taxon>
        <taxon>Nostocales</taxon>
        <taxon>Nostocaceae</taxon>
        <taxon>Nostoc</taxon>
    </lineage>
</organism>
<evidence type="ECO:0000256" key="3">
    <source>
        <dbReference type="SAM" id="MobiDB-lite"/>
    </source>
</evidence>
<dbReference type="EMBL" id="JACJSI010000373">
    <property type="protein sequence ID" value="MBD2536019.1"/>
    <property type="molecule type" value="Genomic_DNA"/>
</dbReference>
<evidence type="ECO:0000256" key="2">
    <source>
        <dbReference type="PROSITE-ProRule" id="PRU00335"/>
    </source>
</evidence>
<dbReference type="InterPro" id="IPR041669">
    <property type="entry name" value="TetR_C_15"/>
</dbReference>
<dbReference type="Pfam" id="PF17918">
    <property type="entry name" value="TetR_C_15"/>
    <property type="match status" value="1"/>
</dbReference>
<comment type="caution">
    <text evidence="5">The sequence shown here is derived from an EMBL/GenBank/DDBJ whole genome shotgun (WGS) entry which is preliminary data.</text>
</comment>
<dbReference type="PRINTS" id="PR00455">
    <property type="entry name" value="HTHTETR"/>
</dbReference>
<name>A0ABR8E2T7_9NOSO</name>
<dbReference type="InterPro" id="IPR001647">
    <property type="entry name" value="HTH_TetR"/>
</dbReference>
<dbReference type="PANTHER" id="PTHR30055">
    <property type="entry name" value="HTH-TYPE TRANSCRIPTIONAL REGULATOR RUTR"/>
    <property type="match status" value="1"/>
</dbReference>
<gene>
    <name evidence="5" type="ORF">H6G97_44540</name>
</gene>
<evidence type="ECO:0000259" key="4">
    <source>
        <dbReference type="PROSITE" id="PS50977"/>
    </source>
</evidence>
<proteinExistence type="predicted"/>
<dbReference type="SUPFAM" id="SSF46689">
    <property type="entry name" value="Homeodomain-like"/>
    <property type="match status" value="1"/>
</dbReference>
<keyword evidence="6" id="KW-1185">Reference proteome</keyword>
<keyword evidence="1 2" id="KW-0238">DNA-binding</keyword>
<dbReference type="Proteomes" id="UP000623440">
    <property type="component" value="Unassembled WGS sequence"/>
</dbReference>
<dbReference type="Pfam" id="PF00440">
    <property type="entry name" value="TetR_N"/>
    <property type="match status" value="1"/>
</dbReference>
<protein>
    <submittedName>
        <fullName evidence="5">TetR family transcriptional regulator</fullName>
    </submittedName>
</protein>
<dbReference type="Gene3D" id="1.10.357.10">
    <property type="entry name" value="Tetracycline Repressor, domain 2"/>
    <property type="match status" value="1"/>
</dbReference>
<evidence type="ECO:0000313" key="5">
    <source>
        <dbReference type="EMBL" id="MBD2536019.1"/>
    </source>
</evidence>
<evidence type="ECO:0000256" key="1">
    <source>
        <dbReference type="ARBA" id="ARBA00023125"/>
    </source>
</evidence>
<accession>A0ABR8E2T7</accession>
<dbReference type="InterPro" id="IPR009057">
    <property type="entry name" value="Homeodomain-like_sf"/>
</dbReference>